<organism evidence="1 2">
    <name type="scientific">Pseudobdellovibrio exovorus JSS</name>
    <dbReference type="NCBI Taxonomy" id="1184267"/>
    <lineage>
        <taxon>Bacteria</taxon>
        <taxon>Pseudomonadati</taxon>
        <taxon>Bdellovibrionota</taxon>
        <taxon>Bdellovibrionia</taxon>
        <taxon>Bdellovibrionales</taxon>
        <taxon>Pseudobdellovibrionaceae</taxon>
        <taxon>Pseudobdellovibrio</taxon>
    </lineage>
</organism>
<dbReference type="STRING" id="1184267.A11Q_707"/>
<dbReference type="Proteomes" id="UP000012040">
    <property type="component" value="Chromosome"/>
</dbReference>
<reference evidence="1 2" key="1">
    <citation type="journal article" date="2013" name="ISME J.">
        <title>By their genes ye shall know them: genomic signatures of predatory bacteria.</title>
        <authorList>
            <person name="Pasternak Z."/>
            <person name="Pietrokovski S."/>
            <person name="Rotem O."/>
            <person name="Gophna U."/>
            <person name="Lurie-Weinberger M.N."/>
            <person name="Jurkevitch E."/>
        </authorList>
    </citation>
    <scope>NUCLEOTIDE SEQUENCE [LARGE SCALE GENOMIC DNA]</scope>
    <source>
        <strain evidence="1 2">JSS</strain>
    </source>
</reference>
<dbReference type="eggNOG" id="ENOG503198N">
    <property type="taxonomic scope" value="Bacteria"/>
</dbReference>
<name>M4V6C6_9BACT</name>
<dbReference type="EMBL" id="CP003537">
    <property type="protein sequence ID" value="AGH94927.1"/>
    <property type="molecule type" value="Genomic_DNA"/>
</dbReference>
<evidence type="ECO:0000313" key="1">
    <source>
        <dbReference type="EMBL" id="AGH94927.1"/>
    </source>
</evidence>
<keyword evidence="2" id="KW-1185">Reference proteome</keyword>
<dbReference type="HOGENOM" id="CLU_186618_0_0_7"/>
<dbReference type="PATRIC" id="fig|1184267.3.peg.716"/>
<dbReference type="AlphaFoldDB" id="M4V6C6"/>
<accession>M4V6C6</accession>
<sequence length="92" mass="10397">MFIQGDLQAVFDALYRVGAIDPVLGMDWEKINTDMVSSPQLVNRVCASINACDGNPDLLLQTLQSLEPRLLNFVALEVAREFCEFQDRKELH</sequence>
<dbReference type="KEGG" id="bex:A11Q_707"/>
<dbReference type="OrthoDB" id="5296589at2"/>
<proteinExistence type="predicted"/>
<protein>
    <submittedName>
        <fullName evidence="1">Cytochrome P450-like protein</fullName>
    </submittedName>
</protein>
<gene>
    <name evidence="1" type="ORF">A11Q_707</name>
</gene>
<evidence type="ECO:0000313" key="2">
    <source>
        <dbReference type="Proteomes" id="UP000012040"/>
    </source>
</evidence>
<dbReference type="RefSeq" id="WP_015469417.1">
    <property type="nucleotide sequence ID" value="NC_020813.1"/>
</dbReference>